<dbReference type="GO" id="GO:0030672">
    <property type="term" value="C:synaptic vesicle membrane"/>
    <property type="evidence" value="ECO:0007669"/>
    <property type="project" value="TreeGrafter"/>
</dbReference>
<dbReference type="Ensembl" id="ENSCLMT00005018565.1">
    <property type="protein sequence ID" value="ENSCLMP00005017560.1"/>
    <property type="gene ID" value="ENSCLMG00005008979.1"/>
</dbReference>
<feature type="transmembrane region" description="Helical" evidence="7">
    <location>
        <begin position="111"/>
        <end position="132"/>
    </location>
</feature>
<name>A0A8C2XEI6_CYCLU</name>
<protein>
    <submittedName>
        <fullName evidence="9">Synaptogyrin 3a</fullName>
    </submittedName>
</protein>
<dbReference type="GeneTree" id="ENSGT00950000182935"/>
<feature type="domain" description="MARVEL" evidence="8">
    <location>
        <begin position="21"/>
        <end position="175"/>
    </location>
</feature>
<comment type="similarity">
    <text evidence="2">Belongs to the synaptogyrin family.</text>
</comment>
<keyword evidence="5 6" id="KW-0472">Membrane</keyword>
<dbReference type="InterPro" id="IPR016579">
    <property type="entry name" value="Synaptogyrin"/>
</dbReference>
<dbReference type="PANTHER" id="PTHR10838:SF8">
    <property type="entry name" value="SYNAPTOGYRIN-3"/>
    <property type="match status" value="1"/>
</dbReference>
<dbReference type="Pfam" id="PF01284">
    <property type="entry name" value="MARVEL"/>
    <property type="match status" value="1"/>
</dbReference>
<dbReference type="PROSITE" id="PS51225">
    <property type="entry name" value="MARVEL"/>
    <property type="match status" value="1"/>
</dbReference>
<comment type="subcellular location">
    <subcellularLocation>
        <location evidence="1">Membrane</location>
        <topology evidence="1">Multi-pass membrane protein</topology>
    </subcellularLocation>
</comment>
<evidence type="ECO:0000256" key="6">
    <source>
        <dbReference type="PROSITE-ProRule" id="PRU00581"/>
    </source>
</evidence>
<reference evidence="9" key="1">
    <citation type="submission" date="2025-08" db="UniProtKB">
        <authorList>
            <consortium name="Ensembl"/>
        </authorList>
    </citation>
    <scope>IDENTIFICATION</scope>
</reference>
<reference evidence="9" key="2">
    <citation type="submission" date="2025-09" db="UniProtKB">
        <authorList>
            <consortium name="Ensembl"/>
        </authorList>
    </citation>
    <scope>IDENTIFICATION</scope>
</reference>
<evidence type="ECO:0000256" key="3">
    <source>
        <dbReference type="ARBA" id="ARBA00022692"/>
    </source>
</evidence>
<keyword evidence="3 6" id="KW-0812">Transmembrane</keyword>
<dbReference type="GO" id="GO:0031594">
    <property type="term" value="C:neuromuscular junction"/>
    <property type="evidence" value="ECO:0007669"/>
    <property type="project" value="TreeGrafter"/>
</dbReference>
<accession>A0A8C2XEI6</accession>
<dbReference type="PANTHER" id="PTHR10838">
    <property type="entry name" value="SYNAPTOGYRIN"/>
    <property type="match status" value="1"/>
</dbReference>
<evidence type="ECO:0000256" key="4">
    <source>
        <dbReference type="ARBA" id="ARBA00022989"/>
    </source>
</evidence>
<evidence type="ECO:0000313" key="9">
    <source>
        <dbReference type="Ensembl" id="ENSCLMP00005017560.1"/>
    </source>
</evidence>
<gene>
    <name evidence="9" type="primary">syngr3a</name>
</gene>
<evidence type="ECO:0000256" key="5">
    <source>
        <dbReference type="ARBA" id="ARBA00023136"/>
    </source>
</evidence>
<keyword evidence="10" id="KW-1185">Reference proteome</keyword>
<evidence type="ECO:0000256" key="2">
    <source>
        <dbReference type="ARBA" id="ARBA00010252"/>
    </source>
</evidence>
<dbReference type="AlphaFoldDB" id="A0A8C2XEI6"/>
<evidence type="ECO:0000313" key="10">
    <source>
        <dbReference type="Proteomes" id="UP000694565"/>
    </source>
</evidence>
<sequence>MESPGSFGAGRSGSTIDPITFAKQPQTILRVLSWVSIFSLVVFASIVNEGYVNLGSERLHCVFNKNADACNYGVFMGLVGLLACSFFFMLDYKFSSISSVKDRKKAIMLEIGFSGSWTFLYFVGFCFLANQWSRTTAADLPLNQGADAARAAIAFSFFSIITWVRTSNTPPPPPTTHTHTVAPDSHAGDKERLCNSFLKLSDTIILQQCFNGLILIRTGTI</sequence>
<evidence type="ECO:0000256" key="1">
    <source>
        <dbReference type="ARBA" id="ARBA00004141"/>
    </source>
</evidence>
<proteinExistence type="inferred from homology"/>
<dbReference type="Proteomes" id="UP000694565">
    <property type="component" value="Unplaced"/>
</dbReference>
<organism evidence="9 10">
    <name type="scientific">Cyclopterus lumpus</name>
    <name type="common">Lumpsucker</name>
    <dbReference type="NCBI Taxonomy" id="8103"/>
    <lineage>
        <taxon>Eukaryota</taxon>
        <taxon>Metazoa</taxon>
        <taxon>Chordata</taxon>
        <taxon>Craniata</taxon>
        <taxon>Vertebrata</taxon>
        <taxon>Euteleostomi</taxon>
        <taxon>Actinopterygii</taxon>
        <taxon>Neopterygii</taxon>
        <taxon>Teleostei</taxon>
        <taxon>Neoteleostei</taxon>
        <taxon>Acanthomorphata</taxon>
        <taxon>Eupercaria</taxon>
        <taxon>Perciformes</taxon>
        <taxon>Cottioidei</taxon>
        <taxon>Cottales</taxon>
        <taxon>Cyclopteridae</taxon>
        <taxon>Cyclopterus</taxon>
    </lineage>
</organism>
<feature type="transmembrane region" description="Helical" evidence="7">
    <location>
        <begin position="72"/>
        <end position="90"/>
    </location>
</feature>
<evidence type="ECO:0000256" key="7">
    <source>
        <dbReference type="SAM" id="Phobius"/>
    </source>
</evidence>
<dbReference type="InterPro" id="IPR008253">
    <property type="entry name" value="Marvel"/>
</dbReference>
<evidence type="ECO:0000259" key="8">
    <source>
        <dbReference type="PROSITE" id="PS51225"/>
    </source>
</evidence>
<feature type="transmembrane region" description="Helical" evidence="7">
    <location>
        <begin position="31"/>
        <end position="52"/>
    </location>
</feature>
<keyword evidence="4 7" id="KW-1133">Transmembrane helix</keyword>